<protein>
    <submittedName>
        <fullName evidence="3">Thioesterase</fullName>
    </submittedName>
</protein>
<dbReference type="Pfam" id="PF03061">
    <property type="entry name" value="4HBT"/>
    <property type="match status" value="1"/>
</dbReference>
<dbReference type="PANTHER" id="PTHR47260:SF1">
    <property type="entry name" value="UPF0644 PROTEIN PB2B4.06"/>
    <property type="match status" value="1"/>
</dbReference>
<dbReference type="SUPFAM" id="SSF54637">
    <property type="entry name" value="Thioesterase/thiol ester dehydrase-isomerase"/>
    <property type="match status" value="1"/>
</dbReference>
<comment type="caution">
    <text evidence="3">The sequence shown here is derived from an EMBL/GenBank/DDBJ whole genome shotgun (WGS) entry which is preliminary data.</text>
</comment>
<feature type="domain" description="Thioesterase" evidence="2">
    <location>
        <begin position="54"/>
        <end position="123"/>
    </location>
</feature>
<evidence type="ECO:0000256" key="1">
    <source>
        <dbReference type="ARBA" id="ARBA00022801"/>
    </source>
</evidence>
<keyword evidence="1" id="KW-0378">Hydrolase</keyword>
<dbReference type="NCBIfam" id="TIGR00369">
    <property type="entry name" value="unchar_dom_1"/>
    <property type="match status" value="1"/>
</dbReference>
<gene>
    <name evidence="3" type="ORF">CBW57_22980</name>
</gene>
<dbReference type="Gene3D" id="3.10.129.10">
    <property type="entry name" value="Hotdog Thioesterase"/>
    <property type="match status" value="1"/>
</dbReference>
<dbReference type="CDD" id="cd03443">
    <property type="entry name" value="PaaI_thioesterase"/>
    <property type="match status" value="1"/>
</dbReference>
<organism evidence="3 4">
    <name type="scientific">Yersinia intermedia</name>
    <dbReference type="NCBI Taxonomy" id="631"/>
    <lineage>
        <taxon>Bacteria</taxon>
        <taxon>Pseudomonadati</taxon>
        <taxon>Pseudomonadota</taxon>
        <taxon>Gammaproteobacteria</taxon>
        <taxon>Enterobacterales</taxon>
        <taxon>Yersiniaceae</taxon>
        <taxon>Yersinia</taxon>
    </lineage>
</organism>
<dbReference type="InterPro" id="IPR003736">
    <property type="entry name" value="PAAI_dom"/>
</dbReference>
<evidence type="ECO:0000313" key="3">
    <source>
        <dbReference type="EMBL" id="OVZ80163.1"/>
    </source>
</evidence>
<dbReference type="InterPro" id="IPR052061">
    <property type="entry name" value="PTE-AB_protein"/>
</dbReference>
<dbReference type="AlphaFoldDB" id="A0A208ZIG4"/>
<dbReference type="EMBL" id="NHOI01000046">
    <property type="protein sequence ID" value="OVZ80163.1"/>
    <property type="molecule type" value="Genomic_DNA"/>
</dbReference>
<dbReference type="PANTHER" id="PTHR47260">
    <property type="entry name" value="UPF0644 PROTEIN PB2B4.06"/>
    <property type="match status" value="1"/>
</dbReference>
<dbReference type="InterPro" id="IPR029069">
    <property type="entry name" value="HotDog_dom_sf"/>
</dbReference>
<accession>A0A208ZIG4</accession>
<dbReference type="RefSeq" id="WP_087816646.1">
    <property type="nucleotide sequence ID" value="NZ_CBCPKE010000018.1"/>
</dbReference>
<dbReference type="GO" id="GO:0016289">
    <property type="term" value="F:acyl-CoA hydrolase activity"/>
    <property type="evidence" value="ECO:0007669"/>
    <property type="project" value="UniProtKB-ARBA"/>
</dbReference>
<sequence>MNRYLNAKKSHEYCMVCGSSENNPDALELIFSQQQDGSVCATYEVNHKHQGYSGLLHGGMTSTLLDAAMTHRLFMEGIQALTAELTVRFISPVSLGQTLKVCARLVGQRRGVYQLEAWLTDGPLRVARASAKFIAPVTECIVNDASG</sequence>
<name>A0A208ZIG4_YERIN</name>
<dbReference type="InterPro" id="IPR006683">
    <property type="entry name" value="Thioestr_dom"/>
</dbReference>
<proteinExistence type="predicted"/>
<evidence type="ECO:0000259" key="2">
    <source>
        <dbReference type="Pfam" id="PF03061"/>
    </source>
</evidence>
<reference evidence="3 4" key="1">
    <citation type="submission" date="2017-05" db="EMBL/GenBank/DDBJ databases">
        <title>Whole genome sequencing of Yersinia kristensenii.</title>
        <authorList>
            <person name="Campioni F."/>
        </authorList>
    </citation>
    <scope>NUCLEOTIDE SEQUENCE [LARGE SCALE GENOMIC DNA]</scope>
    <source>
        <strain evidence="3 4">CFSAN060536</strain>
    </source>
</reference>
<evidence type="ECO:0000313" key="4">
    <source>
        <dbReference type="Proteomes" id="UP000196440"/>
    </source>
</evidence>
<dbReference type="Proteomes" id="UP000196440">
    <property type="component" value="Unassembled WGS sequence"/>
</dbReference>